<evidence type="ECO:0000313" key="1">
    <source>
        <dbReference type="EMBL" id="EMM80699.1"/>
    </source>
</evidence>
<sequence>MAVPTDLEVIGSGTRVTGSDCSFLPTRWYTNSIAEAVRDALKSAPRGHWFERRRS</sequence>
<comment type="caution">
    <text evidence="1">The sequence shown here is derived from an EMBL/GenBank/DDBJ whole genome shotgun (WGS) entry which is preliminary data.</text>
</comment>
<name>M6GDQ0_LEPIR</name>
<evidence type="ECO:0000313" key="2">
    <source>
        <dbReference type="Proteomes" id="UP000012128"/>
    </source>
</evidence>
<gene>
    <name evidence="1" type="ORF">LEP1GSC037_0413</name>
</gene>
<dbReference type="EMBL" id="AFLW02000175">
    <property type="protein sequence ID" value="EMM80699.1"/>
    <property type="molecule type" value="Genomic_DNA"/>
</dbReference>
<dbReference type="Proteomes" id="UP000012128">
    <property type="component" value="Unassembled WGS sequence"/>
</dbReference>
<reference evidence="1 2" key="1">
    <citation type="submission" date="2013-01" db="EMBL/GenBank/DDBJ databases">
        <authorList>
            <person name="Harkins D.M."/>
            <person name="Durkin A.S."/>
            <person name="Brinkac L.M."/>
            <person name="Haft D.H."/>
            <person name="Selengut J.D."/>
            <person name="Sanka R."/>
            <person name="DePew J."/>
            <person name="Purushe J."/>
            <person name="Hospenthal D.R."/>
            <person name="Murray C.K."/>
            <person name="Pimentel G."/>
            <person name="Wasfy M."/>
            <person name="Parker T."/>
            <person name="Miller R.S."/>
            <person name="Vinetz J.M."/>
            <person name="Sutton G.G."/>
            <person name="Nierman W.C."/>
            <person name="Fouts D.E."/>
        </authorList>
    </citation>
    <scope>NUCLEOTIDE SEQUENCE [LARGE SCALE GENOMIC DNA]</scope>
    <source>
        <strain evidence="1 2">2006001854</strain>
    </source>
</reference>
<organism evidence="1 2">
    <name type="scientific">Leptospira interrogans str. 2006001854</name>
    <dbReference type="NCBI Taxonomy" id="1001590"/>
    <lineage>
        <taxon>Bacteria</taxon>
        <taxon>Pseudomonadati</taxon>
        <taxon>Spirochaetota</taxon>
        <taxon>Spirochaetia</taxon>
        <taxon>Leptospirales</taxon>
        <taxon>Leptospiraceae</taxon>
        <taxon>Leptospira</taxon>
    </lineage>
</organism>
<dbReference type="AlphaFoldDB" id="M6GDQ0"/>
<protein>
    <submittedName>
        <fullName evidence="1">Uncharacterized protein</fullName>
    </submittedName>
</protein>
<proteinExistence type="predicted"/>
<accession>M6GDQ0</accession>